<proteinExistence type="inferred from homology"/>
<dbReference type="InterPro" id="IPR036167">
    <property type="entry name" value="tRNA_intron_Endo_cat-like_sf"/>
</dbReference>
<keyword evidence="7" id="KW-0378">Hydrolase</keyword>
<feature type="active site" evidence="4">
    <location>
        <position position="326"/>
    </location>
</feature>
<reference evidence="7 8" key="1">
    <citation type="journal article" date="2014" name="PLoS Genet.">
        <title>Phylogenetically driven sequencing of extremely halophilic archaea reveals strategies for static and dynamic osmo-response.</title>
        <authorList>
            <person name="Becker E.A."/>
            <person name="Seitzer P.M."/>
            <person name="Tritt A."/>
            <person name="Larsen D."/>
            <person name="Krusor M."/>
            <person name="Yao A.I."/>
            <person name="Wu D."/>
            <person name="Madern D."/>
            <person name="Eisen J.A."/>
            <person name="Darling A.E."/>
            <person name="Facciotti M.T."/>
        </authorList>
    </citation>
    <scope>NUCLEOTIDE SEQUENCE [LARGE SCALE GENOMIC DNA]</scope>
    <source>
        <strain evidence="7 8">JCM 14848</strain>
    </source>
</reference>
<evidence type="ECO:0000313" key="8">
    <source>
        <dbReference type="Proteomes" id="UP000011513"/>
    </source>
</evidence>
<dbReference type="GO" id="GO:0003676">
    <property type="term" value="F:nucleic acid binding"/>
    <property type="evidence" value="ECO:0007669"/>
    <property type="project" value="InterPro"/>
</dbReference>
<sequence>MDIPLRPTGLFGARAVVAVRRPRNRESIAGPMSPPVPFSNMDATLHDGVVRAADDARQRFYDARGYGRPLDGDRVELAPVEAAHLLSRGDLDSIDGMDFREFLAETGAVLEFVVYKDLRDRGFYLSPAREEWPGVEDPDGVDFVVYPRGKGPTDGVVEHRVRVIGERERVAASSLGDVVLAVVDEDGDLTYFDTDADPDVSGTGDYDPPAGLDADLLSDRVVCYESPDEVYERGFYGQRLFGRNADAGPLQLSLIEGAYLAERGALDVDAADVVSLARDVEGDRFDRRLCAYAALRNADAVPKSGFKFGADFRLYTDFESVSELSHSADLVRVVTPDHAFMPRDLSLDVRLAGGVRKRMVFALTGANEQIDWLSVARLTP</sequence>
<dbReference type="HAMAP" id="MF_01834">
    <property type="entry name" value="EndA_long"/>
    <property type="match status" value="1"/>
</dbReference>
<comment type="caution">
    <text evidence="7">The sequence shown here is derived from an EMBL/GenBank/DDBJ whole genome shotgun (WGS) entry which is preliminary data.</text>
</comment>
<keyword evidence="2 4" id="KW-0456">Lyase</keyword>
<organism evidence="7 8">
    <name type="scientific">Halogeometricum pallidum JCM 14848</name>
    <dbReference type="NCBI Taxonomy" id="1227487"/>
    <lineage>
        <taxon>Archaea</taxon>
        <taxon>Methanobacteriati</taxon>
        <taxon>Methanobacteriota</taxon>
        <taxon>Stenosarchaea group</taxon>
        <taxon>Halobacteria</taxon>
        <taxon>Halobacteriales</taxon>
        <taxon>Haloferacaceae</taxon>
        <taxon>Halogeometricum</taxon>
    </lineage>
</organism>
<dbReference type="Proteomes" id="UP000011513">
    <property type="component" value="Unassembled WGS sequence"/>
</dbReference>
<comment type="similarity">
    <text evidence="4">Belongs to the tRNA-intron endonuclease family. Archaeal long subfamily.</text>
</comment>
<protein>
    <recommendedName>
        <fullName evidence="4">tRNA-splicing endonuclease</fullName>
        <ecNumber evidence="4">4.6.1.16</ecNumber>
    </recommendedName>
    <alternativeName>
        <fullName evidence="4">tRNA-intron endonuclease</fullName>
    </alternativeName>
</protein>
<name>M0D6G7_HALPD</name>
<evidence type="ECO:0000256" key="4">
    <source>
        <dbReference type="HAMAP-Rule" id="MF_01834"/>
    </source>
</evidence>
<feature type="active site" evidence="4">
    <location>
        <position position="315"/>
    </location>
</feature>
<gene>
    <name evidence="4" type="primary">endA</name>
    <name evidence="7" type="ORF">C474_09609</name>
</gene>
<dbReference type="Gene3D" id="3.40.1170.20">
    <property type="entry name" value="tRNA intron endonuclease, N-terminal domain"/>
    <property type="match status" value="2"/>
</dbReference>
<evidence type="ECO:0000256" key="3">
    <source>
        <dbReference type="ARBA" id="ARBA00024798"/>
    </source>
</evidence>
<dbReference type="SUPFAM" id="SSF55267">
    <property type="entry name" value="tRNA-intron endonuclease N-terminal domain-like"/>
    <property type="match status" value="2"/>
</dbReference>
<dbReference type="InterPro" id="IPR006677">
    <property type="entry name" value="tRNA_intron_Endonuc_cat-like"/>
</dbReference>
<feature type="domain" description="tRNA intron endonuclease catalytic" evidence="5">
    <location>
        <begin position="285"/>
        <end position="372"/>
    </location>
</feature>
<dbReference type="Gene3D" id="3.40.1350.10">
    <property type="match status" value="2"/>
</dbReference>
<dbReference type="CDD" id="cd22363">
    <property type="entry name" value="tRNA-intron_lyase_C"/>
    <property type="match status" value="2"/>
</dbReference>
<evidence type="ECO:0000313" key="7">
    <source>
        <dbReference type="EMBL" id="ELZ31081.1"/>
    </source>
</evidence>
<evidence type="ECO:0000259" key="6">
    <source>
        <dbReference type="Pfam" id="PF02778"/>
    </source>
</evidence>
<dbReference type="Pfam" id="PF01974">
    <property type="entry name" value="tRNA_int_endo"/>
    <property type="match status" value="1"/>
</dbReference>
<evidence type="ECO:0000259" key="5">
    <source>
        <dbReference type="Pfam" id="PF01974"/>
    </source>
</evidence>
<dbReference type="eggNOG" id="arCOG01701">
    <property type="taxonomic scope" value="Archaea"/>
</dbReference>
<dbReference type="NCBIfam" id="NF006794">
    <property type="entry name" value="PRK09300.1-1"/>
    <property type="match status" value="1"/>
</dbReference>
<dbReference type="NCBIfam" id="TIGR00324">
    <property type="entry name" value="endA"/>
    <property type="match status" value="1"/>
</dbReference>
<dbReference type="Pfam" id="PF02778">
    <property type="entry name" value="tRNA_int_endo_N"/>
    <property type="match status" value="2"/>
</dbReference>
<dbReference type="PANTHER" id="PTHR21227:SF0">
    <property type="entry name" value="TRNA-SPLICING ENDONUCLEASE SUBUNIT SEN2"/>
    <property type="match status" value="1"/>
</dbReference>
<dbReference type="InterPro" id="IPR036740">
    <property type="entry name" value="tRNA_intron_Endonuc_N_sf"/>
</dbReference>
<keyword evidence="8" id="KW-1185">Reference proteome</keyword>
<accession>M0D6G7</accession>
<dbReference type="InterPro" id="IPR006676">
    <property type="entry name" value="tRNA_splic"/>
</dbReference>
<dbReference type="InterPro" id="IPR023516">
    <property type="entry name" value="tRNA_splic_arch_long"/>
</dbReference>
<comment type="catalytic activity">
    <reaction evidence="4">
        <text>pretRNA = a 3'-half-tRNA molecule with a 5'-OH end + a 5'-half-tRNA molecule with a 2',3'-cyclic phosphate end + an intron with a 2',3'-cyclic phosphate and a 5'-hydroxyl terminus.</text>
        <dbReference type="EC" id="4.6.1.16"/>
    </reaction>
</comment>
<dbReference type="GO" id="GO:0006388">
    <property type="term" value="P:tRNA splicing, via endonucleolytic cleavage and ligation"/>
    <property type="evidence" value="ECO:0007669"/>
    <property type="project" value="UniProtKB-UniRule"/>
</dbReference>
<dbReference type="InterPro" id="IPR006678">
    <property type="entry name" value="tRNA_intron_Endonuc_N"/>
</dbReference>
<dbReference type="EC" id="4.6.1.16" evidence="4"/>
<dbReference type="PANTHER" id="PTHR21227">
    <property type="entry name" value="TRNA-SPLICING ENDONUCLEASE SUBUNIT SEN2"/>
    <property type="match status" value="1"/>
</dbReference>
<feature type="active site" evidence="4">
    <location>
        <position position="357"/>
    </location>
</feature>
<feature type="domain" description="tRNA intron endonuclease N-terminal" evidence="6">
    <location>
        <begin position="214"/>
        <end position="269"/>
    </location>
</feature>
<evidence type="ECO:0000256" key="1">
    <source>
        <dbReference type="ARBA" id="ARBA00022694"/>
    </source>
</evidence>
<dbReference type="GO" id="GO:0000213">
    <property type="term" value="F:tRNA-intron lyase activity"/>
    <property type="evidence" value="ECO:0007669"/>
    <property type="project" value="UniProtKB-UniRule"/>
</dbReference>
<dbReference type="PATRIC" id="fig|1227487.5.peg.1936"/>
<feature type="domain" description="tRNA intron endonuclease N-terminal" evidence="6">
    <location>
        <begin position="41"/>
        <end position="103"/>
    </location>
</feature>
<dbReference type="InterPro" id="IPR011856">
    <property type="entry name" value="tRNA_endonuc-like_dom_sf"/>
</dbReference>
<keyword evidence="7" id="KW-0255">Endonuclease</keyword>
<dbReference type="SUPFAM" id="SSF53032">
    <property type="entry name" value="tRNA-intron endonuclease catalytic domain-like"/>
    <property type="match status" value="2"/>
</dbReference>
<keyword evidence="7" id="KW-0540">Nuclease</keyword>
<comment type="subunit">
    <text evidence="4">Homodimer.</text>
</comment>
<dbReference type="AlphaFoldDB" id="M0D6G7"/>
<keyword evidence="1 4" id="KW-0819">tRNA processing</keyword>
<dbReference type="GO" id="GO:0005737">
    <property type="term" value="C:cytoplasm"/>
    <property type="evidence" value="ECO:0007669"/>
    <property type="project" value="TreeGrafter"/>
</dbReference>
<dbReference type="EMBL" id="AOIV01000023">
    <property type="protein sequence ID" value="ELZ31081.1"/>
    <property type="molecule type" value="Genomic_DNA"/>
</dbReference>
<evidence type="ECO:0000256" key="2">
    <source>
        <dbReference type="ARBA" id="ARBA00023239"/>
    </source>
</evidence>
<dbReference type="InParanoid" id="M0D6G7"/>
<comment type="function">
    <text evidence="4">Endonuclease that removes tRNA introns. Cleaves pre-tRNA at the 5' and 3' splice sites to release the intron. The products are an intron and two tRNA half-molecules bearing 2',3' cyclic phosphate and 5'-OH termini. Recognizes a pseudosymmetric substrate in which 2 bulged loops of 3 bases are separated by a stem of 4 bp.</text>
</comment>
<comment type="function">
    <text evidence="3">Endonuclease that removes tRNA introns. Cleaves pre-tRNA at the 5'- and 3'-splice sites to release the intron. The products are an intron and two tRNA half-molecules bearing 2',3' cyclic phosphate and 5'-OH termini. Recognizes a pseudosymmetric substrate in which 2 bulged loops of 3 bases are separated by a stem of 4 bp.</text>
</comment>